<gene>
    <name evidence="1" type="ORF">B5M42_06545</name>
</gene>
<comment type="caution">
    <text evidence="1">The sequence shown here is derived from an EMBL/GenBank/DDBJ whole genome shotgun (WGS) entry which is preliminary data.</text>
</comment>
<keyword evidence="2" id="KW-1185">Reference proteome</keyword>
<dbReference type="SUPFAM" id="SSF56784">
    <property type="entry name" value="HAD-like"/>
    <property type="match status" value="1"/>
</dbReference>
<dbReference type="EMBL" id="MYFO01000006">
    <property type="protein sequence ID" value="TFE89747.1"/>
    <property type="molecule type" value="Genomic_DNA"/>
</dbReference>
<evidence type="ECO:0000313" key="2">
    <source>
        <dbReference type="Proteomes" id="UP000298246"/>
    </source>
</evidence>
<accession>A0A4Y8Q689</accession>
<dbReference type="NCBIfam" id="TIGR01549">
    <property type="entry name" value="HAD-SF-IA-v1"/>
    <property type="match status" value="1"/>
</dbReference>
<dbReference type="GO" id="GO:0016787">
    <property type="term" value="F:hydrolase activity"/>
    <property type="evidence" value="ECO:0007669"/>
    <property type="project" value="UniProtKB-KW"/>
</dbReference>
<sequence length="260" mass="29611">MRKPLHEYKMLYLDASDTLLTVPDARLLLQRYLAERGLEFDPDLIGELLGKAFRQLYDEKPHDPAQSGCSPESDRAFWVAFYRYVLEHLGVHEAWAEAQLLACCSELYDLYTAPEQYRLFDDVKTSLTRVRELGVRLGIVSNFAPTLRAILADQGVLDWFEPVIVSTEVGLEKPDPAIFRLALERAGLEPEDVLYVGDHVTNDVWSPNQVGIDAVRILRYARHTGPGIRSLMELLEPGDEFERKDLNRDEILDHGRSAEA</sequence>
<dbReference type="AlphaFoldDB" id="A0A4Y8Q689"/>
<dbReference type="Proteomes" id="UP000298246">
    <property type="component" value="Unassembled WGS sequence"/>
</dbReference>
<reference evidence="1 2" key="1">
    <citation type="submission" date="2017-03" db="EMBL/GenBank/DDBJ databases">
        <title>Isolation of Levoglucosan Utilizing Bacteria.</title>
        <authorList>
            <person name="Arya A.S."/>
        </authorList>
    </citation>
    <scope>NUCLEOTIDE SEQUENCE [LARGE SCALE GENOMIC DNA]</scope>
    <source>
        <strain evidence="1 2">MEC069</strain>
    </source>
</reference>
<dbReference type="Pfam" id="PF00702">
    <property type="entry name" value="Hydrolase"/>
    <property type="match status" value="1"/>
</dbReference>
<name>A0A4Y8Q689_9BACL</name>
<dbReference type="InterPro" id="IPR006439">
    <property type="entry name" value="HAD-SF_hydro_IA"/>
</dbReference>
<dbReference type="Gene3D" id="3.40.50.1000">
    <property type="entry name" value="HAD superfamily/HAD-like"/>
    <property type="match status" value="1"/>
</dbReference>
<dbReference type="RefSeq" id="WP_134750969.1">
    <property type="nucleotide sequence ID" value="NZ_MYFO02000006.1"/>
</dbReference>
<dbReference type="PANTHER" id="PTHR46191">
    <property type="match status" value="1"/>
</dbReference>
<dbReference type="OrthoDB" id="9809962at2"/>
<evidence type="ECO:0000313" key="1">
    <source>
        <dbReference type="EMBL" id="TFE89747.1"/>
    </source>
</evidence>
<dbReference type="PANTHER" id="PTHR46191:SF2">
    <property type="entry name" value="HALOACID DEHALOGENASE-LIKE HYDROLASE DOMAIN-CONTAINING PROTEIN 3"/>
    <property type="match status" value="1"/>
</dbReference>
<dbReference type="SFLD" id="SFLDS00003">
    <property type="entry name" value="Haloacid_Dehalogenase"/>
    <property type="match status" value="1"/>
</dbReference>
<dbReference type="InterPro" id="IPR036412">
    <property type="entry name" value="HAD-like_sf"/>
</dbReference>
<keyword evidence="1" id="KW-0378">Hydrolase</keyword>
<organism evidence="1 2">
    <name type="scientific">Paenibacillus athensensis</name>
    <dbReference type="NCBI Taxonomy" id="1967502"/>
    <lineage>
        <taxon>Bacteria</taxon>
        <taxon>Bacillati</taxon>
        <taxon>Bacillota</taxon>
        <taxon>Bacilli</taxon>
        <taxon>Bacillales</taxon>
        <taxon>Paenibacillaceae</taxon>
        <taxon>Paenibacillus</taxon>
    </lineage>
</organism>
<dbReference type="InterPro" id="IPR044924">
    <property type="entry name" value="HAD-SF_hydro_IA_REG-2-like_cap"/>
</dbReference>
<dbReference type="PRINTS" id="PR00413">
    <property type="entry name" value="HADHALOGNASE"/>
</dbReference>
<protein>
    <submittedName>
        <fullName evidence="1">Hydrolase</fullName>
    </submittedName>
</protein>
<proteinExistence type="predicted"/>
<dbReference type="SFLD" id="SFLDG01129">
    <property type="entry name" value="C1.5:_HAD__Beta-PGM__Phosphata"/>
    <property type="match status" value="1"/>
</dbReference>
<dbReference type="InterPro" id="IPR023214">
    <property type="entry name" value="HAD_sf"/>
</dbReference>
<dbReference type="Gene3D" id="1.10.150.720">
    <property type="entry name" value="Haloacid dehalogenase-like hydrolase"/>
    <property type="match status" value="1"/>
</dbReference>
<dbReference type="InterPro" id="IPR051828">
    <property type="entry name" value="HAD-like_hydrolase_domain"/>
</dbReference>